<dbReference type="OrthoDB" id="1123157at2"/>
<dbReference type="AlphaFoldDB" id="A0A430K1U3"/>
<reference evidence="1 2" key="1">
    <citation type="submission" date="2018-11" db="EMBL/GenBank/DDBJ databases">
        <title>Arenibacter aquaticus sp.nov., a marine bacterium isolated from surface seawater in the South China Sea.</title>
        <authorList>
            <person name="Guo J."/>
            <person name="Sun J."/>
        </authorList>
    </citation>
    <scope>NUCLEOTIDE SEQUENCE [LARGE SCALE GENOMIC DNA]</scope>
    <source>
        <strain evidence="1 2">GUO666</strain>
    </source>
</reference>
<name>A0A430K1U3_9FLAO</name>
<dbReference type="RefSeq" id="WP_126162778.1">
    <property type="nucleotide sequence ID" value="NZ_RQPJ01000008.1"/>
</dbReference>
<protein>
    <submittedName>
        <fullName evidence="1">Alpha/beta hydrolase</fullName>
    </submittedName>
</protein>
<evidence type="ECO:0000313" key="2">
    <source>
        <dbReference type="Proteomes" id="UP000267585"/>
    </source>
</evidence>
<keyword evidence="2" id="KW-1185">Reference proteome</keyword>
<comment type="caution">
    <text evidence="1">The sequence shown here is derived from an EMBL/GenBank/DDBJ whole genome shotgun (WGS) entry which is preliminary data.</text>
</comment>
<dbReference type="Proteomes" id="UP000267585">
    <property type="component" value="Unassembled WGS sequence"/>
</dbReference>
<proteinExistence type="predicted"/>
<gene>
    <name evidence="1" type="ORF">EHW67_12755</name>
</gene>
<evidence type="ECO:0000313" key="1">
    <source>
        <dbReference type="EMBL" id="RTE53045.1"/>
    </source>
</evidence>
<dbReference type="EMBL" id="RQPJ01000008">
    <property type="protein sequence ID" value="RTE53045.1"/>
    <property type="molecule type" value="Genomic_DNA"/>
</dbReference>
<organism evidence="1 2">
    <name type="scientific">Arenibacter aquaticus</name>
    <dbReference type="NCBI Taxonomy" id="2489054"/>
    <lineage>
        <taxon>Bacteria</taxon>
        <taxon>Pseudomonadati</taxon>
        <taxon>Bacteroidota</taxon>
        <taxon>Flavobacteriia</taxon>
        <taxon>Flavobacteriales</taxon>
        <taxon>Flavobacteriaceae</taxon>
        <taxon>Arenibacter</taxon>
    </lineage>
</organism>
<sequence>MKKYILLLFFGAVFWGSAQQLTLKKGVVIDSIRVKDAVSESFSLFLPSTFEMDKNWPILFVFDLEGRGKRAIRMYTEAAENQGYVLASSNNVSDTLSTSQNILITGRMFNEIIALLPIQKNRTYSSGFGNGARFASILPIFVKGVSGVLSCAMAYPNMELLGTKSEFQYVGIVGKEDYAYPEMRATKPLLDRLKLPNYLLVFNGGRQWPNTSYLEKAMEIFTLSAMAKGNIERNEEYIRETYAGNLRDLRSAMGGVRLLQANNTLDRLMLVYRPFMDVDSLKKEKRELKKNKLFKAMTRAENNALLKEAFIKEDFVYYLEEDIATYNYNNIGWWVYQMEELKKYDTSKIVAEREMGKRLLGYINALIEDNLDMLKAAPRLDQEALSLLWMLKTVTDPKEYRYYLKIISHSASTGDYGTALFYLEELLKNGYTDKTELYSLENTALLRITPEFNEIVAKYLQEARYDIMEE</sequence>
<keyword evidence="1" id="KW-0378">Hydrolase</keyword>
<dbReference type="GO" id="GO:0016787">
    <property type="term" value="F:hydrolase activity"/>
    <property type="evidence" value="ECO:0007669"/>
    <property type="project" value="UniProtKB-KW"/>
</dbReference>
<accession>A0A430K1U3</accession>